<comment type="caution">
    <text evidence="8">The sequence shown here is derived from an EMBL/GenBank/DDBJ whole genome shotgun (WGS) entry which is preliminary data.</text>
</comment>
<name>A0ABU5ANF6_9HYPH</name>
<dbReference type="PANTHER" id="PTHR30086:SF20">
    <property type="entry name" value="ARGININE EXPORTER PROTEIN ARGO-RELATED"/>
    <property type="match status" value="1"/>
</dbReference>
<feature type="region of interest" description="Disordered" evidence="6">
    <location>
        <begin position="94"/>
        <end position="118"/>
    </location>
</feature>
<keyword evidence="3 7" id="KW-0812">Transmembrane</keyword>
<comment type="subcellular location">
    <subcellularLocation>
        <location evidence="1">Cell membrane</location>
        <topology evidence="1">Multi-pass membrane protein</topology>
    </subcellularLocation>
</comment>
<evidence type="ECO:0000256" key="4">
    <source>
        <dbReference type="ARBA" id="ARBA00022989"/>
    </source>
</evidence>
<dbReference type="Pfam" id="PF01810">
    <property type="entry name" value="LysE"/>
    <property type="match status" value="1"/>
</dbReference>
<proteinExistence type="predicted"/>
<feature type="compositionally biased region" description="Basic residues" evidence="6">
    <location>
        <begin position="103"/>
        <end position="118"/>
    </location>
</feature>
<sequence>MLPLDTIVAFAAVATLLAWVPGPDNLFVLIQSALYGRMVGVFVTLALCTGLIVHTVAVAIGVAAIFQTSQGAFNALKIIGAAYLILELNGRGGRVDRQWRSGRGCRRTQSPRRRRTTP</sequence>
<gene>
    <name evidence="8" type="ORF">RFM23_14365</name>
</gene>
<evidence type="ECO:0000313" key="8">
    <source>
        <dbReference type="EMBL" id="MDX8538803.1"/>
    </source>
</evidence>
<evidence type="ECO:0000256" key="1">
    <source>
        <dbReference type="ARBA" id="ARBA00004651"/>
    </source>
</evidence>
<dbReference type="EMBL" id="JAVIIP010000006">
    <property type="protein sequence ID" value="MDX8538803.1"/>
    <property type="molecule type" value="Genomic_DNA"/>
</dbReference>
<evidence type="ECO:0000256" key="7">
    <source>
        <dbReference type="SAM" id="Phobius"/>
    </source>
</evidence>
<dbReference type="InterPro" id="IPR001123">
    <property type="entry name" value="LeuE-type"/>
</dbReference>
<evidence type="ECO:0000313" key="9">
    <source>
        <dbReference type="Proteomes" id="UP001276564"/>
    </source>
</evidence>
<feature type="transmembrane region" description="Helical" evidence="7">
    <location>
        <begin position="6"/>
        <end position="30"/>
    </location>
</feature>
<dbReference type="RefSeq" id="WP_320320656.1">
    <property type="nucleotide sequence ID" value="NZ_JAVIIP010000006.1"/>
</dbReference>
<keyword evidence="9" id="KW-1185">Reference proteome</keyword>
<organism evidence="8 9">
    <name type="scientific">Mesorhizobium abyssinicae</name>
    <dbReference type="NCBI Taxonomy" id="1209958"/>
    <lineage>
        <taxon>Bacteria</taxon>
        <taxon>Pseudomonadati</taxon>
        <taxon>Pseudomonadota</taxon>
        <taxon>Alphaproteobacteria</taxon>
        <taxon>Hyphomicrobiales</taxon>
        <taxon>Phyllobacteriaceae</taxon>
        <taxon>Mesorhizobium</taxon>
    </lineage>
</organism>
<reference evidence="8 9" key="1">
    <citation type="submission" date="2023-08" db="EMBL/GenBank/DDBJ databases">
        <title>Implementing the SeqCode for naming new Mesorhizobium species isolated from Vachellia karroo root nodules.</title>
        <authorList>
            <person name="Van Lill M."/>
        </authorList>
    </citation>
    <scope>NUCLEOTIDE SEQUENCE [LARGE SCALE GENOMIC DNA]</scope>
    <source>
        <strain evidence="8 9">VK4B</strain>
    </source>
</reference>
<evidence type="ECO:0000256" key="3">
    <source>
        <dbReference type="ARBA" id="ARBA00022692"/>
    </source>
</evidence>
<evidence type="ECO:0000256" key="6">
    <source>
        <dbReference type="SAM" id="MobiDB-lite"/>
    </source>
</evidence>
<accession>A0ABU5ANF6</accession>
<keyword evidence="4 7" id="KW-1133">Transmembrane helix</keyword>
<evidence type="ECO:0000256" key="2">
    <source>
        <dbReference type="ARBA" id="ARBA00022475"/>
    </source>
</evidence>
<feature type="transmembrane region" description="Helical" evidence="7">
    <location>
        <begin position="42"/>
        <end position="66"/>
    </location>
</feature>
<dbReference type="PANTHER" id="PTHR30086">
    <property type="entry name" value="ARGININE EXPORTER PROTEIN ARGO"/>
    <property type="match status" value="1"/>
</dbReference>
<keyword evidence="2" id="KW-1003">Cell membrane</keyword>
<evidence type="ECO:0000256" key="5">
    <source>
        <dbReference type="ARBA" id="ARBA00023136"/>
    </source>
</evidence>
<dbReference type="Proteomes" id="UP001276564">
    <property type="component" value="Unassembled WGS sequence"/>
</dbReference>
<protein>
    <submittedName>
        <fullName evidence="8">LysE family transporter</fullName>
    </submittedName>
</protein>
<keyword evidence="5 7" id="KW-0472">Membrane</keyword>